<evidence type="ECO:0000313" key="3">
    <source>
        <dbReference type="Proteomes" id="UP000000390"/>
    </source>
</evidence>
<dbReference type="HOGENOM" id="CLU_646563_0_0_2"/>
<dbReference type="KEGG" id="hje:HacjB3_03440"/>
<dbReference type="EMBL" id="AOHV01000042">
    <property type="protein sequence ID" value="ELY33877.1"/>
    <property type="molecule type" value="Genomic_DNA"/>
</dbReference>
<dbReference type="OrthoDB" id="267713at2157"/>
<dbReference type="PATRIC" id="fig|795797.18.peg.689"/>
<evidence type="ECO:0000313" key="4">
    <source>
        <dbReference type="Proteomes" id="UP000011645"/>
    </source>
</evidence>
<dbReference type="AlphaFoldDB" id="D8J7I4"/>
<organism evidence="1 3">
    <name type="scientific">Halalkalicoccus jeotgali (strain DSM 18796 / CECT 7217 / JCM 14584 / KCTC 4019 / B3)</name>
    <dbReference type="NCBI Taxonomy" id="795797"/>
    <lineage>
        <taxon>Archaea</taxon>
        <taxon>Methanobacteriati</taxon>
        <taxon>Methanobacteriota</taxon>
        <taxon>Stenosarchaea group</taxon>
        <taxon>Halobacteria</taxon>
        <taxon>Halobacteriales</taxon>
        <taxon>Halococcaceae</taxon>
        <taxon>Halalkalicoccus</taxon>
    </lineage>
</organism>
<dbReference type="RefSeq" id="WP_008417990.1">
    <property type="nucleotide sequence ID" value="NC_014297.1"/>
</dbReference>
<sequence length="424" mass="44666">MGREEVVTAEQLERLVDRRIERRLAEMTNEYASGRVPDVIEEGVSRREAMAIAAGGVAGYGVSTLVGGDGSGGGTIVGEGTDDEDGGATAADLQQALEDESLVRISGEIDLSGETPITIPQNTILCGNGVYRQSLDRIGGDGLRADDEGPLVEMSENDIQVLGLAVVNTGEGGDAISMNGFSGRISHTDLFATRYGIDCAPDERTTEPRINFNRVISTTGADGESVGIRVENMNDAKVINNIVAGFDTEIAILLESAIVSLNHTYTFPASGSSVGIRVDAPAVRLVNNRIEGSSERAGIEITASERSIVSQNLVQVPPGADGIALDVGSELIDSFIAYNQIEGYSSDEIASTAISASNVDTFDRCVVSPNTARHFETEGLTGVVEAAGAGGTPSAQRYFSYQAVENIDDNSLWMKASEGMYRIA</sequence>
<reference evidence="1 3" key="1">
    <citation type="journal article" date="2010" name="J. Bacteriol.">
        <title>Complete genome sequence of Halalkalicoccus jeotgali B3(T), an extremely halophilic archaeon.</title>
        <authorList>
            <person name="Roh S.W."/>
            <person name="Nam Y.D."/>
            <person name="Nam S.H."/>
            <person name="Choi S.H."/>
            <person name="Park H.S."/>
            <person name="Bae J.W."/>
        </authorList>
    </citation>
    <scope>NUCLEOTIDE SEQUENCE [LARGE SCALE GENOMIC DNA]</scope>
    <source>
        <strain evidence="1">B3</strain>
        <strain evidence="3">DSM 18796 / CECT 7217 / JCM 14584 / KCTC 4019 / B3</strain>
    </source>
</reference>
<dbReference type="InterPro" id="IPR011050">
    <property type="entry name" value="Pectin_lyase_fold/virulence"/>
</dbReference>
<dbReference type="Proteomes" id="UP000011645">
    <property type="component" value="Unassembled WGS sequence"/>
</dbReference>
<dbReference type="SUPFAM" id="SSF51126">
    <property type="entry name" value="Pectin lyase-like"/>
    <property type="match status" value="1"/>
</dbReference>
<keyword evidence="4" id="KW-1185">Reference proteome</keyword>
<evidence type="ECO:0000313" key="1">
    <source>
        <dbReference type="EMBL" id="ADJ14079.1"/>
    </source>
</evidence>
<proteinExistence type="predicted"/>
<gene>
    <name evidence="1" type="ordered locus">HacjB3_03440</name>
    <name evidence="2" type="ORF">C497_15867</name>
</gene>
<dbReference type="GeneID" id="9418486"/>
<protein>
    <recommendedName>
        <fullName evidence="5">Right handed beta helix domain-containing protein</fullName>
    </recommendedName>
</protein>
<evidence type="ECO:0008006" key="5">
    <source>
        <dbReference type="Google" id="ProtNLM"/>
    </source>
</evidence>
<dbReference type="EMBL" id="CP002062">
    <property type="protein sequence ID" value="ADJ14079.1"/>
    <property type="molecule type" value="Genomic_DNA"/>
</dbReference>
<name>D8J7I4_HALJB</name>
<reference evidence="2 4" key="2">
    <citation type="journal article" date="2014" name="PLoS Genet.">
        <title>Phylogenetically driven sequencing of extremely halophilic archaea reveals strategies for static and dynamic osmo-response.</title>
        <authorList>
            <person name="Becker E.A."/>
            <person name="Seitzer P.M."/>
            <person name="Tritt A."/>
            <person name="Larsen D."/>
            <person name="Krusor M."/>
            <person name="Yao A.I."/>
            <person name="Wu D."/>
            <person name="Madern D."/>
            <person name="Eisen J.A."/>
            <person name="Darling A.E."/>
            <person name="Facciotti M.T."/>
        </authorList>
    </citation>
    <scope>NUCLEOTIDE SEQUENCE [LARGE SCALE GENOMIC DNA]</scope>
    <source>
        <strain evidence="2">B3</strain>
        <strain evidence="4">DSM 18796 / CECT 7217 / JCM 14584 / KCTC 4019 / B3</strain>
    </source>
</reference>
<accession>D8J7I4</accession>
<evidence type="ECO:0000313" key="2">
    <source>
        <dbReference type="EMBL" id="ELY33877.1"/>
    </source>
</evidence>
<dbReference type="Proteomes" id="UP000000390">
    <property type="component" value="Chromosome"/>
</dbReference>